<dbReference type="RefSeq" id="XP_022839037.1">
    <property type="nucleotide sequence ID" value="XM_022984291.1"/>
</dbReference>
<gene>
    <name evidence="7" type="ORF">OT_ostta05g03030</name>
</gene>
<proteinExistence type="predicted"/>
<feature type="transmembrane region" description="Helical" evidence="6">
    <location>
        <begin position="49"/>
        <end position="72"/>
    </location>
</feature>
<evidence type="ECO:0000313" key="7">
    <source>
        <dbReference type="EMBL" id="CEF98031.1"/>
    </source>
</evidence>
<feature type="region of interest" description="Disordered" evidence="5">
    <location>
        <begin position="269"/>
        <end position="325"/>
    </location>
</feature>
<name>A0A090M1G8_OSTTA</name>
<keyword evidence="3 6" id="KW-1133">Transmembrane helix</keyword>
<dbReference type="GeneID" id="9835217"/>
<dbReference type="EMBL" id="CAID01000005">
    <property type="protein sequence ID" value="CEF98031.1"/>
    <property type="molecule type" value="Genomic_DNA"/>
</dbReference>
<sequence>MSTANGCLTELEDVSARARALGACSVVVATLIAVPQMMKIHRRRSSRGVSFWTLGLTNVGGCLSVLNMYVLHYDQIRLAGSPLDDFGRWRDAQASLVFLWVESMNALSMLAVWPLAYAHVEEVERAFVLNVKGVNVEWSMKKACRYGLLAQCVVVVGCWVPALVALGNAGECAPMAWYGNLIGAVVAVLICVRFLPQVVESSTNKGSHSLSYVTYGCDILAGLVALAQKLFVTKERVSTWLPPLILHSMEAYVLVINYVNDRKRLGEGMERRRRDATPDAEAGVEYGSDEERVQSERLLPRSVRAGSVTIQTPERDSAEQSSPDVKTSWSRLVDVFL</sequence>
<keyword evidence="8" id="KW-1185">Reference proteome</keyword>
<dbReference type="OrthoDB" id="271506at2759"/>
<feature type="transmembrane region" description="Helical" evidence="6">
    <location>
        <begin position="148"/>
        <end position="169"/>
    </location>
</feature>
<evidence type="ECO:0000256" key="2">
    <source>
        <dbReference type="ARBA" id="ARBA00022692"/>
    </source>
</evidence>
<feature type="transmembrane region" description="Helical" evidence="6">
    <location>
        <begin position="92"/>
        <end position="116"/>
    </location>
</feature>
<dbReference type="InterPro" id="IPR006603">
    <property type="entry name" value="PQ-loop_rpt"/>
</dbReference>
<dbReference type="AlphaFoldDB" id="A0A090M1G8"/>
<keyword evidence="2 6" id="KW-0812">Transmembrane</keyword>
<feature type="compositionally biased region" description="Basic and acidic residues" evidence="5">
    <location>
        <begin position="289"/>
        <end position="299"/>
    </location>
</feature>
<reference evidence="8" key="1">
    <citation type="journal article" date="2006" name="Proc. Natl. Acad. Sci. U.S.A.">
        <title>Genome analysis of the smallest free-living eukaryote Ostreococcus tauri unveils many unique features.</title>
        <authorList>
            <person name="Derelle E."/>
            <person name="Ferraz C."/>
            <person name="Rombauts S."/>
            <person name="Rouze P."/>
            <person name="Worden A.Z."/>
            <person name="Robbens S."/>
            <person name="Partensky F."/>
            <person name="Degroeve S."/>
            <person name="Echeynie S."/>
            <person name="Cooke R."/>
            <person name="Saeys Y."/>
            <person name="Wuyts J."/>
            <person name="Jabbari K."/>
            <person name="Bowler C."/>
            <person name="Panaud O."/>
            <person name="Piegu B."/>
            <person name="Ball S.G."/>
            <person name="Ral J.-P."/>
            <person name="Bouget F.-Y."/>
            <person name="Piganeau G."/>
            <person name="De Baets B."/>
            <person name="Picard A."/>
            <person name="Delseny M."/>
            <person name="Demaille J."/>
            <person name="Van de Peer Y."/>
            <person name="Moreau H."/>
        </authorList>
    </citation>
    <scope>NUCLEOTIDE SEQUENCE [LARGE SCALE GENOMIC DNA]</scope>
    <source>
        <strain evidence="8">OTTH 0595 / CCAP 157/2 / RCC745</strain>
    </source>
</reference>
<dbReference type="Pfam" id="PF04193">
    <property type="entry name" value="PQ-loop"/>
    <property type="match status" value="1"/>
</dbReference>
<dbReference type="GO" id="GO:0016020">
    <property type="term" value="C:membrane"/>
    <property type="evidence" value="ECO:0007669"/>
    <property type="project" value="UniProtKB-SubCell"/>
</dbReference>
<evidence type="ECO:0000256" key="6">
    <source>
        <dbReference type="SAM" id="Phobius"/>
    </source>
</evidence>
<dbReference type="Gene3D" id="1.20.1280.290">
    <property type="match status" value="1"/>
</dbReference>
<feature type="transmembrane region" description="Helical" evidence="6">
    <location>
        <begin position="207"/>
        <end position="228"/>
    </location>
</feature>
<feature type="transmembrane region" description="Helical" evidence="6">
    <location>
        <begin position="175"/>
        <end position="195"/>
    </location>
</feature>
<evidence type="ECO:0000256" key="4">
    <source>
        <dbReference type="ARBA" id="ARBA00023136"/>
    </source>
</evidence>
<dbReference type="KEGG" id="ota:OT_ostta05g03030"/>
<reference evidence="7 8" key="2">
    <citation type="journal article" date="2014" name="BMC Genomics">
        <title>An improved genome of the model marine alga Ostreococcus tauri unfolds by assessing Illumina de novo assemblies.</title>
        <authorList>
            <person name="Blanc-Mathieu R."/>
            <person name="Verhelst B."/>
            <person name="Derelle E."/>
            <person name="Rombauts S."/>
            <person name="Bouget F.Y."/>
            <person name="Carre I."/>
            <person name="Chateau A."/>
            <person name="Eyre-Walker A."/>
            <person name="Grimsley N."/>
            <person name="Moreau H."/>
            <person name="Piegu B."/>
            <person name="Rivals E."/>
            <person name="Schackwitz W."/>
            <person name="Van de Peer Y."/>
            <person name="Piganeau G."/>
        </authorList>
    </citation>
    <scope>NUCLEOTIDE SEQUENCE [LARGE SCALE GENOMIC DNA]</scope>
    <source>
        <strain evidence="8">OTTH 0595 / CCAP 157/2 / RCC745</strain>
    </source>
</reference>
<evidence type="ECO:0000256" key="5">
    <source>
        <dbReference type="SAM" id="MobiDB-lite"/>
    </source>
</evidence>
<feature type="transmembrane region" description="Helical" evidence="6">
    <location>
        <begin position="240"/>
        <end position="259"/>
    </location>
</feature>
<dbReference type="Proteomes" id="UP000009170">
    <property type="component" value="Unassembled WGS sequence"/>
</dbReference>
<keyword evidence="4 6" id="KW-0472">Membrane</keyword>
<comment type="caution">
    <text evidence="7">The sequence shown here is derived from an EMBL/GenBank/DDBJ whole genome shotgun (WGS) entry which is preliminary data.</text>
</comment>
<comment type="subcellular location">
    <subcellularLocation>
        <location evidence="1">Membrane</location>
        <topology evidence="1">Multi-pass membrane protein</topology>
    </subcellularLocation>
</comment>
<dbReference type="InParanoid" id="A0A090M1G8"/>
<organism evidence="7 8">
    <name type="scientific">Ostreococcus tauri</name>
    <name type="common">Marine green alga</name>
    <dbReference type="NCBI Taxonomy" id="70448"/>
    <lineage>
        <taxon>Eukaryota</taxon>
        <taxon>Viridiplantae</taxon>
        <taxon>Chlorophyta</taxon>
        <taxon>Mamiellophyceae</taxon>
        <taxon>Mamiellales</taxon>
        <taxon>Bathycoccaceae</taxon>
        <taxon>Ostreococcus</taxon>
    </lineage>
</organism>
<evidence type="ECO:0000256" key="1">
    <source>
        <dbReference type="ARBA" id="ARBA00004141"/>
    </source>
</evidence>
<evidence type="ECO:0000313" key="8">
    <source>
        <dbReference type="Proteomes" id="UP000009170"/>
    </source>
</evidence>
<accession>A0A090M1G8</accession>
<protein>
    <submittedName>
        <fullName evidence="7">Unnamed product</fullName>
    </submittedName>
</protein>
<evidence type="ECO:0000256" key="3">
    <source>
        <dbReference type="ARBA" id="ARBA00022989"/>
    </source>
</evidence>
<feature type="transmembrane region" description="Helical" evidence="6">
    <location>
        <begin position="20"/>
        <end position="37"/>
    </location>
</feature>